<feature type="transmembrane region" description="Helical" evidence="1">
    <location>
        <begin position="12"/>
        <end position="31"/>
    </location>
</feature>
<evidence type="ECO:0000313" key="2">
    <source>
        <dbReference type="EMBL" id="JAA65004.1"/>
    </source>
</evidence>
<dbReference type="AlphaFoldDB" id="L7MMY9"/>
<reference evidence="2" key="2">
    <citation type="journal article" date="2015" name="J. Proteomics">
        <title>Sexual differences in the sialomes of the zebra tick, Rhipicephalus pulchellus.</title>
        <authorList>
            <person name="Tan A.W."/>
            <person name="Francischetti I.M."/>
            <person name="Slovak M."/>
            <person name="Kini R.M."/>
            <person name="Ribeiro J.M."/>
        </authorList>
    </citation>
    <scope>NUCLEOTIDE SEQUENCE</scope>
    <source>
        <tissue evidence="2">Salivary gland</tissue>
    </source>
</reference>
<protein>
    <submittedName>
        <fullName evidence="2">Putative secreted peptide</fullName>
    </submittedName>
</protein>
<keyword evidence="1" id="KW-0812">Transmembrane</keyword>
<evidence type="ECO:0000256" key="1">
    <source>
        <dbReference type="SAM" id="Phobius"/>
    </source>
</evidence>
<keyword evidence="1" id="KW-1133">Transmembrane helix</keyword>
<sequence length="123" mass="14477">MLCIVRSILRMLVFFFSPTTVVLWLWCSLAIRRSRDRIPVAAVKFSMKAKMLEARALRYKWTLKNHRSSKFPEPSATASLIIISWFRDAKTQELTCYHFFRSFESKLFHPSVRPSVRPSIHLS</sequence>
<organism evidence="2">
    <name type="scientific">Rhipicephalus pulchellus</name>
    <name type="common">Yellow backed tick</name>
    <name type="synonym">Dermacentor pulchellus</name>
    <dbReference type="NCBI Taxonomy" id="72859"/>
    <lineage>
        <taxon>Eukaryota</taxon>
        <taxon>Metazoa</taxon>
        <taxon>Ecdysozoa</taxon>
        <taxon>Arthropoda</taxon>
        <taxon>Chelicerata</taxon>
        <taxon>Arachnida</taxon>
        <taxon>Acari</taxon>
        <taxon>Parasitiformes</taxon>
        <taxon>Ixodida</taxon>
        <taxon>Ixodoidea</taxon>
        <taxon>Ixodidae</taxon>
        <taxon>Rhipicephalinae</taxon>
        <taxon>Rhipicephalus</taxon>
        <taxon>Rhipicephalus</taxon>
    </lineage>
</organism>
<proteinExistence type="evidence at transcript level"/>
<accession>L7MMY9</accession>
<keyword evidence="1" id="KW-0472">Membrane</keyword>
<reference evidence="2" key="1">
    <citation type="submission" date="2012-11" db="EMBL/GenBank/DDBJ databases">
        <authorList>
            <person name="Lucero-Rivera Y.E."/>
            <person name="Tovar-Ramirez D."/>
        </authorList>
    </citation>
    <scope>NUCLEOTIDE SEQUENCE</scope>
    <source>
        <tissue evidence="2">Salivary gland</tissue>
    </source>
</reference>
<name>L7MMY9_RHIPC</name>
<feature type="non-terminal residue" evidence="2">
    <location>
        <position position="123"/>
    </location>
</feature>
<dbReference type="EMBL" id="GACK01000030">
    <property type="protein sequence ID" value="JAA65004.1"/>
    <property type="molecule type" value="mRNA"/>
</dbReference>